<evidence type="ECO:0000256" key="3">
    <source>
        <dbReference type="ARBA" id="ARBA00023002"/>
    </source>
</evidence>
<dbReference type="InterPro" id="IPR001041">
    <property type="entry name" value="2Fe-2S_ferredoxin-type"/>
</dbReference>
<dbReference type="InterPro" id="IPR051452">
    <property type="entry name" value="Diverse_Oxidoreductases"/>
</dbReference>
<dbReference type="Pfam" id="PF00111">
    <property type="entry name" value="Fer2"/>
    <property type="match status" value="1"/>
</dbReference>
<keyword evidence="4" id="KW-0408">Iron</keyword>
<evidence type="ECO:0000256" key="1">
    <source>
        <dbReference type="ARBA" id="ARBA00022714"/>
    </source>
</evidence>
<feature type="domain" description="2Fe-2S ferredoxin-type" evidence="6">
    <location>
        <begin position="2"/>
        <end position="78"/>
    </location>
</feature>
<dbReference type="SUPFAM" id="SSF47741">
    <property type="entry name" value="CO dehydrogenase ISP C-domain like"/>
    <property type="match status" value="1"/>
</dbReference>
<dbReference type="Gene3D" id="1.10.150.120">
    <property type="entry name" value="[2Fe-2S]-binding domain"/>
    <property type="match status" value="1"/>
</dbReference>
<dbReference type="InterPro" id="IPR036884">
    <property type="entry name" value="2Fe-2S-bd_dom_sf"/>
</dbReference>
<dbReference type="InterPro" id="IPR036010">
    <property type="entry name" value="2Fe-2S_ferredoxin-like_sf"/>
</dbReference>
<reference evidence="7" key="1">
    <citation type="journal article" date="2023" name="Antonie Van Leeuwenhoek">
        <title>Mesoterricola silvestris gen. nov., sp. nov., Mesoterricola sediminis sp. nov., Geothrix oryzae sp. nov., Geothrix edaphica sp. nov., Geothrix rubra sp. nov., and Geothrix limicola sp. nov., six novel members of Acidobacteriota isolated from soils.</title>
        <authorList>
            <person name="Itoh H."/>
            <person name="Sugisawa Y."/>
            <person name="Mise K."/>
            <person name="Xu Z."/>
            <person name="Kuniyasu M."/>
            <person name="Ushijima N."/>
            <person name="Kawano K."/>
            <person name="Kobayashi E."/>
            <person name="Shiratori Y."/>
            <person name="Masuda Y."/>
            <person name="Senoo K."/>
        </authorList>
    </citation>
    <scope>NUCLEOTIDE SEQUENCE</scope>
    <source>
        <strain evidence="7">Red802</strain>
    </source>
</reference>
<keyword evidence="2" id="KW-0479">Metal-binding</keyword>
<accession>A0ABQ5PVZ6</accession>
<dbReference type="PROSITE" id="PS51085">
    <property type="entry name" value="2FE2S_FER_2"/>
    <property type="match status" value="1"/>
</dbReference>
<evidence type="ECO:0000259" key="6">
    <source>
        <dbReference type="PROSITE" id="PS51085"/>
    </source>
</evidence>
<dbReference type="PANTHER" id="PTHR44379:SF2">
    <property type="entry name" value="BLR6218 PROTEIN"/>
    <property type="match status" value="1"/>
</dbReference>
<evidence type="ECO:0000256" key="5">
    <source>
        <dbReference type="ARBA" id="ARBA00023014"/>
    </source>
</evidence>
<evidence type="ECO:0000256" key="2">
    <source>
        <dbReference type="ARBA" id="ARBA00022723"/>
    </source>
</evidence>
<keyword evidence="3" id="KW-0560">Oxidoreductase</keyword>
<name>A0ABQ5PVZ6_9BACT</name>
<protein>
    <submittedName>
        <fullName evidence="7">(2Fe-2S)-binding protein</fullName>
    </submittedName>
</protein>
<dbReference type="RefSeq" id="WP_285606871.1">
    <property type="nucleotide sequence ID" value="NZ_BSDC01000001.1"/>
</dbReference>
<dbReference type="SUPFAM" id="SSF54292">
    <property type="entry name" value="2Fe-2S ferredoxin-like"/>
    <property type="match status" value="1"/>
</dbReference>
<evidence type="ECO:0000256" key="4">
    <source>
        <dbReference type="ARBA" id="ARBA00023004"/>
    </source>
</evidence>
<evidence type="ECO:0000313" key="8">
    <source>
        <dbReference type="Proteomes" id="UP001165044"/>
    </source>
</evidence>
<dbReference type="PANTHER" id="PTHR44379">
    <property type="entry name" value="OXIDOREDUCTASE WITH IRON-SULFUR SUBUNIT"/>
    <property type="match status" value="1"/>
</dbReference>
<keyword evidence="8" id="KW-1185">Reference proteome</keyword>
<dbReference type="InterPro" id="IPR006058">
    <property type="entry name" value="2Fe2S_fd_BS"/>
</dbReference>
<dbReference type="Proteomes" id="UP001165044">
    <property type="component" value="Unassembled WGS sequence"/>
</dbReference>
<gene>
    <name evidence="7" type="ORF">GETHED_08980</name>
</gene>
<proteinExistence type="predicted"/>
<dbReference type="Gene3D" id="3.10.20.30">
    <property type="match status" value="1"/>
</dbReference>
<dbReference type="InterPro" id="IPR012675">
    <property type="entry name" value="Beta-grasp_dom_sf"/>
</dbReference>
<organism evidence="7 8">
    <name type="scientific">Geothrix edaphica</name>
    <dbReference type="NCBI Taxonomy" id="2927976"/>
    <lineage>
        <taxon>Bacteria</taxon>
        <taxon>Pseudomonadati</taxon>
        <taxon>Acidobacteriota</taxon>
        <taxon>Holophagae</taxon>
        <taxon>Holophagales</taxon>
        <taxon>Holophagaceae</taxon>
        <taxon>Geothrix</taxon>
    </lineage>
</organism>
<evidence type="ECO:0000313" key="7">
    <source>
        <dbReference type="EMBL" id="GLH66534.1"/>
    </source>
</evidence>
<dbReference type="PROSITE" id="PS00197">
    <property type="entry name" value="2FE2S_FER_1"/>
    <property type="match status" value="1"/>
</dbReference>
<sequence length="153" mass="16239">MPTYQLTVNGRGHSVEVDADTPLLWVLRDTLGLTGTKFGCGQGVCGACTVHLDGQAVKACQTSLKEAAGRTVITVEGLSKDGSHPVQRAWIAEDVAQCGYCQPGMIMTAAALLKRKARPSDHDIDEAFADHVCRCGTYPRVRKAVKRAAGGAK</sequence>
<comment type="caution">
    <text evidence="7">The sequence shown here is derived from an EMBL/GenBank/DDBJ whole genome shotgun (WGS) entry which is preliminary data.</text>
</comment>
<keyword evidence="5" id="KW-0411">Iron-sulfur</keyword>
<keyword evidence="1" id="KW-0001">2Fe-2S</keyword>
<dbReference type="InterPro" id="IPR002888">
    <property type="entry name" value="2Fe-2S-bd"/>
</dbReference>
<dbReference type="Pfam" id="PF01799">
    <property type="entry name" value="Fer2_2"/>
    <property type="match status" value="1"/>
</dbReference>
<dbReference type="EMBL" id="BSDC01000001">
    <property type="protein sequence ID" value="GLH66534.1"/>
    <property type="molecule type" value="Genomic_DNA"/>
</dbReference>
<dbReference type="CDD" id="cd00207">
    <property type="entry name" value="fer2"/>
    <property type="match status" value="1"/>
</dbReference>